<evidence type="ECO:0000256" key="8">
    <source>
        <dbReference type="ARBA" id="ARBA00023288"/>
    </source>
</evidence>
<sequence length="148" mass="17004">MKLMCKCHGVSGSCTVKICWRRMGEFQKIGEKLYEKFDGATRVKFSGQRHKLKPAVIGHKKPTKRDLVYLEESPDFCQANSKYGIFGTKSRECKKNSYGTEGCAILCCGRGYTTVILEKVQDCNCKFKWCCEVRCDKCKIRVETHYCK</sequence>
<keyword evidence="5" id="KW-0272">Extracellular matrix</keyword>
<dbReference type="FunFam" id="3.30.2460.20:FF:000001">
    <property type="entry name" value="Wnt homolog"/>
    <property type="match status" value="1"/>
</dbReference>
<dbReference type="GO" id="GO:0005125">
    <property type="term" value="F:cytokine activity"/>
    <property type="evidence" value="ECO:0007669"/>
    <property type="project" value="TreeGrafter"/>
</dbReference>
<organism evidence="12">
    <name type="scientific">Soboliphyme baturini</name>
    <dbReference type="NCBI Taxonomy" id="241478"/>
    <lineage>
        <taxon>Eukaryota</taxon>
        <taxon>Metazoa</taxon>
        <taxon>Ecdysozoa</taxon>
        <taxon>Nematoda</taxon>
        <taxon>Enoplea</taxon>
        <taxon>Dorylaimia</taxon>
        <taxon>Dioctophymatida</taxon>
        <taxon>Dioctophymatoidea</taxon>
        <taxon>Soboliphymatidae</taxon>
        <taxon>Soboliphyme</taxon>
    </lineage>
</organism>
<dbReference type="PRINTS" id="PR01349">
    <property type="entry name" value="WNTPROTEIN"/>
</dbReference>
<dbReference type="OrthoDB" id="5945655at2759"/>
<dbReference type="AlphaFoldDB" id="A0A183J8E9"/>
<reference evidence="10 11" key="2">
    <citation type="submission" date="2018-11" db="EMBL/GenBank/DDBJ databases">
        <authorList>
            <consortium name="Pathogen Informatics"/>
        </authorList>
    </citation>
    <scope>NUCLEOTIDE SEQUENCE [LARGE SCALE GENOMIC DNA]</scope>
</reference>
<reference evidence="12" key="1">
    <citation type="submission" date="2016-06" db="UniProtKB">
        <authorList>
            <consortium name="WormBaseParasite"/>
        </authorList>
    </citation>
    <scope>IDENTIFICATION</scope>
</reference>
<keyword evidence="6 9" id="KW-0879">Wnt signaling pathway</keyword>
<keyword evidence="11" id="KW-1185">Reference proteome</keyword>
<evidence type="ECO:0000256" key="6">
    <source>
        <dbReference type="ARBA" id="ARBA00022687"/>
    </source>
</evidence>
<evidence type="ECO:0000256" key="9">
    <source>
        <dbReference type="RuleBase" id="RU003500"/>
    </source>
</evidence>
<dbReference type="GO" id="GO:0005615">
    <property type="term" value="C:extracellular space"/>
    <property type="evidence" value="ECO:0007669"/>
    <property type="project" value="TreeGrafter"/>
</dbReference>
<dbReference type="GO" id="GO:0005109">
    <property type="term" value="F:frizzled binding"/>
    <property type="evidence" value="ECO:0007669"/>
    <property type="project" value="TreeGrafter"/>
</dbReference>
<keyword evidence="7" id="KW-1015">Disulfide bond</keyword>
<evidence type="ECO:0000256" key="7">
    <source>
        <dbReference type="ARBA" id="ARBA00023157"/>
    </source>
</evidence>
<evidence type="ECO:0000313" key="12">
    <source>
        <dbReference type="WBParaSite" id="SBAD_0001255201-mRNA-1"/>
    </source>
</evidence>
<dbReference type="InterPro" id="IPR005817">
    <property type="entry name" value="Wnt"/>
</dbReference>
<dbReference type="Pfam" id="PF00110">
    <property type="entry name" value="wnt"/>
    <property type="match status" value="1"/>
</dbReference>
<keyword evidence="8" id="KW-0449">Lipoprotein</keyword>
<dbReference type="WBParaSite" id="SBAD_0001255201-mRNA-1">
    <property type="protein sequence ID" value="SBAD_0001255201-mRNA-1"/>
    <property type="gene ID" value="SBAD_0001255201"/>
</dbReference>
<dbReference type="SMART" id="SM00097">
    <property type="entry name" value="WNT1"/>
    <property type="match status" value="1"/>
</dbReference>
<dbReference type="GO" id="GO:0000902">
    <property type="term" value="P:cell morphogenesis"/>
    <property type="evidence" value="ECO:0007669"/>
    <property type="project" value="UniProtKB-ARBA"/>
</dbReference>
<keyword evidence="4" id="KW-0964">Secreted</keyword>
<keyword evidence="3 9" id="KW-0217">Developmental protein</keyword>
<dbReference type="PANTHER" id="PTHR12027:SF99">
    <property type="entry name" value="PROTEIN WNT"/>
    <property type="match status" value="1"/>
</dbReference>
<evidence type="ECO:0000256" key="5">
    <source>
        <dbReference type="ARBA" id="ARBA00022530"/>
    </source>
</evidence>
<proteinExistence type="inferred from homology"/>
<dbReference type="GO" id="GO:0030182">
    <property type="term" value="P:neuron differentiation"/>
    <property type="evidence" value="ECO:0007669"/>
    <property type="project" value="TreeGrafter"/>
</dbReference>
<evidence type="ECO:0000256" key="4">
    <source>
        <dbReference type="ARBA" id="ARBA00022525"/>
    </source>
</evidence>
<evidence type="ECO:0000256" key="1">
    <source>
        <dbReference type="ARBA" id="ARBA00004498"/>
    </source>
</evidence>
<evidence type="ECO:0000313" key="11">
    <source>
        <dbReference type="Proteomes" id="UP000270296"/>
    </source>
</evidence>
<evidence type="ECO:0000313" key="10">
    <source>
        <dbReference type="EMBL" id="VDP45870.1"/>
    </source>
</evidence>
<dbReference type="InterPro" id="IPR018161">
    <property type="entry name" value="Wnt_CS"/>
</dbReference>
<dbReference type="PROSITE" id="PS00246">
    <property type="entry name" value="WNT1"/>
    <property type="match status" value="1"/>
</dbReference>
<protein>
    <recommendedName>
        <fullName evidence="9">Protein Wnt</fullName>
    </recommendedName>
</protein>
<comment type="similarity">
    <text evidence="2 9">Belongs to the Wnt family.</text>
</comment>
<evidence type="ECO:0000256" key="2">
    <source>
        <dbReference type="ARBA" id="ARBA00005683"/>
    </source>
</evidence>
<dbReference type="InterPro" id="IPR043158">
    <property type="entry name" value="Wnt_C"/>
</dbReference>
<dbReference type="Proteomes" id="UP000270296">
    <property type="component" value="Unassembled WGS sequence"/>
</dbReference>
<accession>A0A183J8E9</accession>
<comment type="subcellular location">
    <subcellularLocation>
        <location evidence="1 9">Secreted</location>
        <location evidence="1 9">Extracellular space</location>
        <location evidence="1 9">Extracellular matrix</location>
    </subcellularLocation>
</comment>
<gene>
    <name evidence="10" type="ORF">SBAD_LOCUS12147</name>
</gene>
<dbReference type="Gene3D" id="3.30.2460.20">
    <property type="match status" value="1"/>
</dbReference>
<comment type="function">
    <text evidence="9">Ligand for members of the frizzled family of seven transmembrane receptors.</text>
</comment>
<dbReference type="EMBL" id="UZAM01017071">
    <property type="protein sequence ID" value="VDP45870.1"/>
    <property type="molecule type" value="Genomic_DNA"/>
</dbReference>
<evidence type="ECO:0000256" key="3">
    <source>
        <dbReference type="ARBA" id="ARBA00022473"/>
    </source>
</evidence>
<name>A0A183J8E9_9BILA</name>
<dbReference type="PANTHER" id="PTHR12027">
    <property type="entry name" value="WNT RELATED"/>
    <property type="match status" value="1"/>
</dbReference>
<dbReference type="GO" id="GO:0045165">
    <property type="term" value="P:cell fate commitment"/>
    <property type="evidence" value="ECO:0007669"/>
    <property type="project" value="TreeGrafter"/>
</dbReference>
<dbReference type="GO" id="GO:0060070">
    <property type="term" value="P:canonical Wnt signaling pathway"/>
    <property type="evidence" value="ECO:0007669"/>
    <property type="project" value="TreeGrafter"/>
</dbReference>